<reference evidence="4 5" key="1">
    <citation type="submission" date="2018-12" db="EMBL/GenBank/DDBJ databases">
        <authorList>
            <person name="Lunina O.N."/>
            <person name="Grouzdev D.S."/>
            <person name="Gorlenko V.M."/>
            <person name="Savvichev A.S."/>
        </authorList>
    </citation>
    <scope>NUCLEOTIDE SEQUENCE [LARGE SCALE GENOMIC DNA]</scope>
    <source>
        <strain evidence="4 5">BrKhr-17</strain>
    </source>
</reference>
<sequence>MLMLYKILPLLLLPPGLSILLVAAGMVLHRRWLVWMGIGLLWLMSIPVAGDGLMRVLEGPGRRVAVSSIAPAEAIVVLGGMTLQIPGAPSGEWGDAADRFEAGVDLFRAGRAPLLVFTGGRLPWRENFEPEGELLRRRAVLLGVPADGVRVTGIAGNTAEEARAAARLLGPNKRIILVTSAFHMTRSLRLFRSAGFTVVPFRVDYRVQPSARTTILSFIPDPEALQLSFTALREMMGIAWYRVLLL</sequence>
<dbReference type="GO" id="GO:0000270">
    <property type="term" value="P:peptidoglycan metabolic process"/>
    <property type="evidence" value="ECO:0007669"/>
    <property type="project" value="TreeGrafter"/>
</dbReference>
<organism evidence="4 5">
    <name type="scientific">Chlorobium phaeovibrioides</name>
    <dbReference type="NCBI Taxonomy" id="1094"/>
    <lineage>
        <taxon>Bacteria</taxon>
        <taxon>Pseudomonadati</taxon>
        <taxon>Chlorobiota</taxon>
        <taxon>Chlorobiia</taxon>
        <taxon>Chlorobiales</taxon>
        <taxon>Chlorobiaceae</taxon>
        <taxon>Chlorobium/Pelodictyon group</taxon>
        <taxon>Chlorobium</taxon>
    </lineage>
</organism>
<dbReference type="EMBL" id="VMRG01000001">
    <property type="protein sequence ID" value="KAA6233072.1"/>
    <property type="molecule type" value="Genomic_DNA"/>
</dbReference>
<dbReference type="RefSeq" id="WP_126342007.1">
    <property type="nucleotide sequence ID" value="NZ_RXYJ01000004.1"/>
</dbReference>
<evidence type="ECO:0000256" key="1">
    <source>
        <dbReference type="SAM" id="Phobius"/>
    </source>
</evidence>
<dbReference type="Proteomes" id="UP000279908">
    <property type="component" value="Unassembled WGS sequence"/>
</dbReference>
<dbReference type="EMBL" id="RXYK01000003">
    <property type="protein sequence ID" value="RTY39140.1"/>
    <property type="molecule type" value="Genomic_DNA"/>
</dbReference>
<accession>A0A3S0NJR7</accession>
<name>A0A3S0NJR7_CHLPH</name>
<dbReference type="PANTHER" id="PTHR30336">
    <property type="entry name" value="INNER MEMBRANE PROTEIN, PROBABLE PERMEASE"/>
    <property type="match status" value="1"/>
</dbReference>
<evidence type="ECO:0000259" key="2">
    <source>
        <dbReference type="Pfam" id="PF02698"/>
    </source>
</evidence>
<keyword evidence="1" id="KW-0812">Transmembrane</keyword>
<protein>
    <submittedName>
        <fullName evidence="4">YdcF family protein</fullName>
    </submittedName>
</protein>
<evidence type="ECO:0000313" key="3">
    <source>
        <dbReference type="EMBL" id="KAA6233072.1"/>
    </source>
</evidence>
<dbReference type="GO" id="GO:0005886">
    <property type="term" value="C:plasma membrane"/>
    <property type="evidence" value="ECO:0007669"/>
    <property type="project" value="TreeGrafter"/>
</dbReference>
<comment type="caution">
    <text evidence="4">The sequence shown here is derived from an EMBL/GenBank/DDBJ whole genome shotgun (WGS) entry which is preliminary data.</text>
</comment>
<dbReference type="Proteomes" id="UP000327458">
    <property type="component" value="Unassembled WGS sequence"/>
</dbReference>
<keyword evidence="1" id="KW-1133">Transmembrane helix</keyword>
<dbReference type="PANTHER" id="PTHR30336:SF4">
    <property type="entry name" value="ENVELOPE BIOGENESIS FACTOR ELYC"/>
    <property type="match status" value="1"/>
</dbReference>
<keyword evidence="1" id="KW-0472">Membrane</keyword>
<dbReference type="GO" id="GO:0043164">
    <property type="term" value="P:Gram-negative-bacterium-type cell wall biogenesis"/>
    <property type="evidence" value="ECO:0007669"/>
    <property type="project" value="TreeGrafter"/>
</dbReference>
<dbReference type="Pfam" id="PF02698">
    <property type="entry name" value="DUF218"/>
    <property type="match status" value="1"/>
</dbReference>
<proteinExistence type="predicted"/>
<gene>
    <name evidence="4" type="ORF">EKD02_03345</name>
    <name evidence="3" type="ORF">FP507_08450</name>
</gene>
<dbReference type="InterPro" id="IPR003848">
    <property type="entry name" value="DUF218"/>
</dbReference>
<dbReference type="CDD" id="cd06259">
    <property type="entry name" value="YdcF-like"/>
    <property type="match status" value="1"/>
</dbReference>
<dbReference type="Gene3D" id="3.40.50.620">
    <property type="entry name" value="HUPs"/>
    <property type="match status" value="1"/>
</dbReference>
<dbReference type="AlphaFoldDB" id="A0A3S0NJR7"/>
<feature type="domain" description="DUF218" evidence="2">
    <location>
        <begin position="73"/>
        <end position="237"/>
    </location>
</feature>
<evidence type="ECO:0000313" key="6">
    <source>
        <dbReference type="Proteomes" id="UP000327458"/>
    </source>
</evidence>
<evidence type="ECO:0000313" key="5">
    <source>
        <dbReference type="Proteomes" id="UP000279908"/>
    </source>
</evidence>
<dbReference type="InterPro" id="IPR014729">
    <property type="entry name" value="Rossmann-like_a/b/a_fold"/>
</dbReference>
<feature type="transmembrane region" description="Helical" evidence="1">
    <location>
        <begin position="7"/>
        <end position="26"/>
    </location>
</feature>
<evidence type="ECO:0000313" key="4">
    <source>
        <dbReference type="EMBL" id="RTY39140.1"/>
    </source>
</evidence>
<dbReference type="InterPro" id="IPR051599">
    <property type="entry name" value="Cell_Envelope_Assoc"/>
</dbReference>
<reference evidence="3 6" key="2">
    <citation type="submission" date="2019-07" db="EMBL/GenBank/DDBJ databases">
        <title>Draft genome Sequence of Chlorobium phaeovibrioides sp. strain PhvTcv-s14, from the Phylum Chlorobi.</title>
        <authorList>
            <person name="Babenko V."/>
            <person name="Boldyreva D."/>
            <person name="Kanygina A."/>
            <person name="Selezneva O."/>
            <person name="Akopiyan T."/>
            <person name="Lunina O."/>
        </authorList>
    </citation>
    <scope>NUCLEOTIDE SEQUENCE [LARGE SCALE GENOMIC DNA]</scope>
    <source>
        <strain evidence="3 6">GrTcv12</strain>
    </source>
</reference>